<comment type="subcellular location">
    <subcellularLocation>
        <location evidence="1">Membrane</location>
        <topology evidence="1">Single-pass type II membrane protein</topology>
    </subcellularLocation>
</comment>
<comment type="caution">
    <text evidence="14">The sequence shown here is derived from an EMBL/GenBank/DDBJ whole genome shotgun (WGS) entry which is preliminary data.</text>
</comment>
<protein>
    <recommendedName>
        <fullName evidence="4">N-acetylgalactosaminide beta-1,3-galactosyltransferase</fullName>
        <ecNumber evidence="4">2.4.1.122</ecNumber>
    </recommendedName>
</protein>
<dbReference type="Gene3D" id="3.90.550.50">
    <property type="match status" value="1"/>
</dbReference>
<evidence type="ECO:0000259" key="13">
    <source>
        <dbReference type="Pfam" id="PF02434"/>
    </source>
</evidence>
<comment type="similarity">
    <text evidence="3">Belongs to the glycosyltransferase 31 family. Beta3-Gal-T subfamily.</text>
</comment>
<dbReference type="InterPro" id="IPR026050">
    <property type="entry name" value="C1GALT1/C1GALT1_chp1"/>
</dbReference>
<evidence type="ECO:0000256" key="12">
    <source>
        <dbReference type="SAM" id="Phobius"/>
    </source>
</evidence>
<evidence type="ECO:0000256" key="11">
    <source>
        <dbReference type="ARBA" id="ARBA00023136"/>
    </source>
</evidence>
<evidence type="ECO:0000256" key="6">
    <source>
        <dbReference type="ARBA" id="ARBA00022679"/>
    </source>
</evidence>
<dbReference type="PANTHER" id="PTHR23033">
    <property type="entry name" value="BETA1,3-GALACTOSYLTRANSFERASE"/>
    <property type="match status" value="1"/>
</dbReference>
<organism evidence="14 15">
    <name type="scientific">Trichoderma semiorbis</name>
    <dbReference type="NCBI Taxonomy" id="1491008"/>
    <lineage>
        <taxon>Eukaryota</taxon>
        <taxon>Fungi</taxon>
        <taxon>Dikarya</taxon>
        <taxon>Ascomycota</taxon>
        <taxon>Pezizomycotina</taxon>
        <taxon>Sordariomycetes</taxon>
        <taxon>Hypocreomycetidae</taxon>
        <taxon>Hypocreales</taxon>
        <taxon>Hypocreaceae</taxon>
        <taxon>Trichoderma</taxon>
    </lineage>
</organism>
<keyword evidence="8" id="KW-0547">Nucleotide-binding</keyword>
<dbReference type="InterPro" id="IPR003378">
    <property type="entry name" value="Fringe-like_glycosylTrfase"/>
</dbReference>
<dbReference type="Proteomes" id="UP000826573">
    <property type="component" value="Unassembled WGS sequence"/>
</dbReference>
<keyword evidence="9" id="KW-0735">Signal-anchor</keyword>
<dbReference type="GO" id="GO:0000166">
    <property type="term" value="F:nucleotide binding"/>
    <property type="evidence" value="ECO:0007669"/>
    <property type="project" value="UniProtKB-KW"/>
</dbReference>
<evidence type="ECO:0000256" key="8">
    <source>
        <dbReference type="ARBA" id="ARBA00022741"/>
    </source>
</evidence>
<dbReference type="PANTHER" id="PTHR23033:SF43">
    <property type="entry name" value="APPLE DOMAIN-CONTAINING PROTEIN"/>
    <property type="match status" value="1"/>
</dbReference>
<dbReference type="GO" id="GO:0016263">
    <property type="term" value="F:glycoprotein-N-acetylgalactosamine 3-beta-galactosyltransferase activity"/>
    <property type="evidence" value="ECO:0007669"/>
    <property type="project" value="UniProtKB-EC"/>
</dbReference>
<reference evidence="14 15" key="1">
    <citation type="submission" date="2021-08" db="EMBL/GenBank/DDBJ databases">
        <title>The highly contiguous genome resource for Trichoderma semiorbis FJ059, a fungal antagonistic to plant pathogens.</title>
        <authorList>
            <person name="Liu T."/>
        </authorList>
    </citation>
    <scope>NUCLEOTIDE SEQUENCE [LARGE SCALE GENOMIC DNA]</scope>
    <source>
        <strain evidence="14 15">FJ059</strain>
    </source>
</reference>
<comment type="pathway">
    <text evidence="2">Protein modification; protein glycosylation.</text>
</comment>
<evidence type="ECO:0000256" key="4">
    <source>
        <dbReference type="ARBA" id="ARBA00012557"/>
    </source>
</evidence>
<dbReference type="PROSITE" id="PS51257">
    <property type="entry name" value="PROKAR_LIPOPROTEIN"/>
    <property type="match status" value="1"/>
</dbReference>
<keyword evidence="7 12" id="KW-0812">Transmembrane</keyword>
<keyword evidence="6" id="KW-0808">Transferase</keyword>
<proteinExistence type="inferred from homology"/>
<keyword evidence="15" id="KW-1185">Reference proteome</keyword>
<dbReference type="EMBL" id="JAIMJC010000002">
    <property type="protein sequence ID" value="KAH0529864.1"/>
    <property type="molecule type" value="Genomic_DNA"/>
</dbReference>
<keyword evidence="11 12" id="KW-0472">Membrane</keyword>
<gene>
    <name evidence="14" type="ORF">TsFJ059_004563</name>
</gene>
<keyword evidence="10 12" id="KW-1133">Transmembrane helix</keyword>
<evidence type="ECO:0000256" key="3">
    <source>
        <dbReference type="ARBA" id="ARBA00006462"/>
    </source>
</evidence>
<evidence type="ECO:0000313" key="14">
    <source>
        <dbReference type="EMBL" id="KAH0529864.1"/>
    </source>
</evidence>
<feature type="transmembrane region" description="Helical" evidence="12">
    <location>
        <begin position="21"/>
        <end position="42"/>
    </location>
</feature>
<dbReference type="EC" id="2.4.1.122" evidence="4"/>
<evidence type="ECO:0000256" key="10">
    <source>
        <dbReference type="ARBA" id="ARBA00022989"/>
    </source>
</evidence>
<dbReference type="Pfam" id="PF02434">
    <property type="entry name" value="Fringe"/>
    <property type="match status" value="1"/>
</dbReference>
<evidence type="ECO:0000256" key="7">
    <source>
        <dbReference type="ARBA" id="ARBA00022692"/>
    </source>
</evidence>
<feature type="domain" description="Fringe-like glycosyltransferase" evidence="13">
    <location>
        <begin position="201"/>
        <end position="285"/>
    </location>
</feature>
<dbReference type="AlphaFoldDB" id="A0A9P8HRW7"/>
<keyword evidence="5" id="KW-0328">Glycosyltransferase</keyword>
<name>A0A9P8HRW7_9HYPO</name>
<evidence type="ECO:0000313" key="15">
    <source>
        <dbReference type="Proteomes" id="UP000826573"/>
    </source>
</evidence>
<accession>A0A9P8HRW7</accession>
<evidence type="ECO:0000256" key="9">
    <source>
        <dbReference type="ARBA" id="ARBA00022968"/>
    </source>
</evidence>
<sequence length="508" mass="58625">MALLRKLSRPLFLPPVLHSRPLQNIILIASCLILLIFFLYSLREPEPTQLLPYQIYPQTNDSIHHTVTEFLPASVETGKDSTRELCDSFPKHVLSRIQPVLKTGHGDNKEKLNAQMDSTSACFTPDELIIFSDLDEKIRDHHAIDILAHLPSAHYNATTFKMWEEYLAQKEMQANGVLDTAAQVKHINGWALDKFKFLPMMERAWAMKPNRDFYVFYETDTYIFWDNLFRFLQTYNPDANAYIGSPSPGRRDPKRGDQGTLFANGGPGYVISRGAMKTLLQRTTGPYGQYTDDPLSVKFSYLNHDDECCGDSVLGWVLWELGIPMHGHWPMFSDYGLHDIPFNDQHWCQPLITLHKTSPKDMVDLFSWEFSQRKSQLTNRQRPLLFSDVWEFHKPGTVPSRENWDGGRFDAFEPPAEVVIESSEQCSRACSDDVGCLQWKWEGRDRKKCTLLRSLQHGRARKAEKGDGDEEAWVDYTSGWVDEHIKEWRKKQDCGIVKWVGASVERKF</sequence>
<evidence type="ECO:0000256" key="1">
    <source>
        <dbReference type="ARBA" id="ARBA00004606"/>
    </source>
</evidence>
<dbReference type="GO" id="GO:0016020">
    <property type="term" value="C:membrane"/>
    <property type="evidence" value="ECO:0007669"/>
    <property type="project" value="UniProtKB-SubCell"/>
</dbReference>
<evidence type="ECO:0000256" key="2">
    <source>
        <dbReference type="ARBA" id="ARBA00004922"/>
    </source>
</evidence>
<evidence type="ECO:0000256" key="5">
    <source>
        <dbReference type="ARBA" id="ARBA00022676"/>
    </source>
</evidence>